<dbReference type="EMBL" id="JAOQKE010000020">
    <property type="protein sequence ID" value="MCU6726204.1"/>
    <property type="molecule type" value="Genomic_DNA"/>
</dbReference>
<comment type="caution">
    <text evidence="3">The sequence shown here is derived from an EMBL/GenBank/DDBJ whole genome shotgun (WGS) entry which is preliminary data.</text>
</comment>
<gene>
    <name evidence="3" type="ORF">OCV47_12785</name>
</gene>
<dbReference type="SMART" id="SM00387">
    <property type="entry name" value="HATPase_c"/>
    <property type="match status" value="1"/>
</dbReference>
<evidence type="ECO:0000259" key="2">
    <source>
        <dbReference type="SMART" id="SM00387"/>
    </source>
</evidence>
<dbReference type="Pfam" id="PF02518">
    <property type="entry name" value="HATPase_c"/>
    <property type="match status" value="1"/>
</dbReference>
<dbReference type="GO" id="GO:0016301">
    <property type="term" value="F:kinase activity"/>
    <property type="evidence" value="ECO:0007669"/>
    <property type="project" value="UniProtKB-KW"/>
</dbReference>
<reference evidence="3 4" key="1">
    <citation type="journal article" date="2021" name="ISME Commun">
        <title>Automated analysis of genomic sequences facilitates high-throughput and comprehensive description of bacteria.</title>
        <authorList>
            <person name="Hitch T.C.A."/>
        </authorList>
    </citation>
    <scope>NUCLEOTIDE SEQUENCE [LARGE SCALE GENOMIC DNA]</scope>
    <source>
        <strain evidence="3 4">Sanger_29</strain>
    </source>
</reference>
<protein>
    <submittedName>
        <fullName evidence="3">Sensor histidine kinase</fullName>
    </submittedName>
</protein>
<dbReference type="RefSeq" id="WP_262655479.1">
    <property type="nucleotide sequence ID" value="NZ_JAOQKE010000020.1"/>
</dbReference>
<name>A0ABT2SNV6_9FIRM</name>
<dbReference type="Pfam" id="PF06580">
    <property type="entry name" value="His_kinase"/>
    <property type="match status" value="1"/>
</dbReference>
<dbReference type="SUPFAM" id="SSF55874">
    <property type="entry name" value="ATPase domain of HSP90 chaperone/DNA topoisomerase II/histidine kinase"/>
    <property type="match status" value="1"/>
</dbReference>
<keyword evidence="1" id="KW-0472">Membrane</keyword>
<feature type="domain" description="Histidine kinase/HSP90-like ATPase" evidence="2">
    <location>
        <begin position="468"/>
        <end position="578"/>
    </location>
</feature>
<evidence type="ECO:0000313" key="3">
    <source>
        <dbReference type="EMBL" id="MCU6726204.1"/>
    </source>
</evidence>
<dbReference type="InterPro" id="IPR010559">
    <property type="entry name" value="Sig_transdc_His_kin_internal"/>
</dbReference>
<keyword evidence="3" id="KW-0808">Transferase</keyword>
<keyword evidence="1" id="KW-0812">Transmembrane</keyword>
<feature type="transmembrane region" description="Helical" evidence="1">
    <location>
        <begin position="24"/>
        <end position="46"/>
    </location>
</feature>
<dbReference type="InterPro" id="IPR050640">
    <property type="entry name" value="Bact_2-comp_sensor_kinase"/>
</dbReference>
<dbReference type="Gene3D" id="3.30.565.10">
    <property type="entry name" value="Histidine kinase-like ATPase, C-terminal domain"/>
    <property type="match status" value="1"/>
</dbReference>
<proteinExistence type="predicted"/>
<dbReference type="Proteomes" id="UP001652338">
    <property type="component" value="Unassembled WGS sequence"/>
</dbReference>
<dbReference type="InterPro" id="IPR036890">
    <property type="entry name" value="HATPase_C_sf"/>
</dbReference>
<dbReference type="PANTHER" id="PTHR34220:SF7">
    <property type="entry name" value="SENSOR HISTIDINE KINASE YPDA"/>
    <property type="match status" value="1"/>
</dbReference>
<dbReference type="InterPro" id="IPR003594">
    <property type="entry name" value="HATPase_dom"/>
</dbReference>
<feature type="transmembrane region" description="Helical" evidence="1">
    <location>
        <begin position="288"/>
        <end position="312"/>
    </location>
</feature>
<keyword evidence="1" id="KW-1133">Transmembrane helix</keyword>
<organism evidence="3 4">
    <name type="scientific">Muricoprocola aceti</name>
    <dbReference type="NCBI Taxonomy" id="2981772"/>
    <lineage>
        <taxon>Bacteria</taxon>
        <taxon>Bacillati</taxon>
        <taxon>Bacillota</taxon>
        <taxon>Clostridia</taxon>
        <taxon>Lachnospirales</taxon>
        <taxon>Lachnospiraceae</taxon>
        <taxon>Muricoprocola</taxon>
    </lineage>
</organism>
<sequence length="580" mass="67672">MKKKKIGKSTIWQMLQDYRFNSVLVRNFVMILGILFAVFSMIMLVVSKRMDTLTEQEVQTVSENSLKQTAQRMDTVMNEVIQISVQLSLDDDIMNFLLADLEDSSVNHEETLVARTKLKQYADIFSYVDSIYVYSSRSRYLVTEEWGGNIGEFDDLTWYSNFNERIYEPARMISRPKANKYPYLITYIQPVRLSQMHFLGGIIVNVDVERLGEFAVAETDETIMIVDRRNHILFTTNKNYKKEKWKETDADVNKMLLQEVESETHDWKYVSLVPREKYQHYRRELKRFVVYMMGLISLCSIIASVAISVYSYQPVGSIVNLLKDPQAYQPSKKNGFRKDETQTIIQNIAYNFYSNNKMQKELQDYLTMTNQAQLTALQAQISPHFLYNTLENIRWKVIELCRGDNEASQMILKLSELLRISLDDADQIISIEQEVRNTRLYVDILQLRYESKLEVQWNIPEEVQKCAIVKVSLQPLIENAVYHGIKPKREKGIIQVYAEKDSEKLKVTIRDDGIGMDPEECRILNEDLRNNFQFKKGHIGVRNVNQRLKLLLGDQAQMNVTSEKGKGTCVQMALPYREVE</sequence>
<keyword evidence="4" id="KW-1185">Reference proteome</keyword>
<evidence type="ECO:0000256" key="1">
    <source>
        <dbReference type="SAM" id="Phobius"/>
    </source>
</evidence>
<evidence type="ECO:0000313" key="4">
    <source>
        <dbReference type="Proteomes" id="UP001652338"/>
    </source>
</evidence>
<accession>A0ABT2SNV6</accession>
<dbReference type="PANTHER" id="PTHR34220">
    <property type="entry name" value="SENSOR HISTIDINE KINASE YPDA"/>
    <property type="match status" value="1"/>
</dbReference>
<keyword evidence="3" id="KW-0418">Kinase</keyword>